<evidence type="ECO:0000256" key="5">
    <source>
        <dbReference type="SAM" id="MobiDB-lite"/>
    </source>
</evidence>
<feature type="region of interest" description="Disordered" evidence="5">
    <location>
        <begin position="570"/>
        <end position="631"/>
    </location>
</feature>
<evidence type="ECO:0000256" key="4">
    <source>
        <dbReference type="ARBA" id="ARBA00023180"/>
    </source>
</evidence>
<organism evidence="8 9">
    <name type="scientific">Fusarium oxysporum f. sp. raphani 54005</name>
    <dbReference type="NCBI Taxonomy" id="1089458"/>
    <lineage>
        <taxon>Eukaryota</taxon>
        <taxon>Fungi</taxon>
        <taxon>Dikarya</taxon>
        <taxon>Ascomycota</taxon>
        <taxon>Pezizomycotina</taxon>
        <taxon>Sordariomycetes</taxon>
        <taxon>Hypocreomycetidae</taxon>
        <taxon>Hypocreales</taxon>
        <taxon>Nectriaceae</taxon>
        <taxon>Fusarium</taxon>
        <taxon>Fusarium oxysporum species complex</taxon>
    </lineage>
</organism>
<dbReference type="Pfam" id="PF00884">
    <property type="entry name" value="Sulfatase"/>
    <property type="match status" value="1"/>
</dbReference>
<dbReference type="OrthoDB" id="96314at2759"/>
<keyword evidence="4" id="KW-0325">Glycoprotein</keyword>
<keyword evidence="9" id="KW-1185">Reference proteome</keyword>
<dbReference type="PANTHER" id="PTHR43108:SF8">
    <property type="entry name" value="SD21168P"/>
    <property type="match status" value="1"/>
</dbReference>
<proteinExistence type="inferred from homology"/>
<evidence type="ECO:0000259" key="7">
    <source>
        <dbReference type="Pfam" id="PF00884"/>
    </source>
</evidence>
<feature type="signal peptide" evidence="6">
    <location>
        <begin position="1"/>
        <end position="20"/>
    </location>
</feature>
<dbReference type="HOGENOM" id="CLU_006332_4_0_1"/>
<keyword evidence="3" id="KW-0378">Hydrolase</keyword>
<gene>
    <name evidence="8" type="ORF">FOQG_14849</name>
</gene>
<protein>
    <recommendedName>
        <fullName evidence="7">Sulfatase N-terminal domain-containing protein</fullName>
    </recommendedName>
</protein>
<dbReference type="InterPro" id="IPR024607">
    <property type="entry name" value="Sulfatase_CS"/>
</dbReference>
<name>X0BP09_FUSOX</name>
<dbReference type="InterPro" id="IPR000917">
    <property type="entry name" value="Sulfatase_N"/>
</dbReference>
<keyword evidence="2 6" id="KW-0732">Signal</keyword>
<evidence type="ECO:0000313" key="9">
    <source>
        <dbReference type="Proteomes" id="UP000030663"/>
    </source>
</evidence>
<sequence length="631" mass="70889">MRSFLSFLTAGLASCDFALGRTGKPNIVFIFTDDQDRLHGSLESQRAVQKYLVEEGTSFTNHYATVAVCCPSRVSLMRGQAAHNTNNTNISVPGGGYPKFVVSGENEDYLPHWLAEAGYKAEYIGKLFNGNSLLNYSPAPAGWSHIDVLLEPYINNVNTVVMSENGARPKWYRNWQQTDVLRIKALARLDSLRAQKDPFFLMIAPTAPHVENLTDAPTPPARYLDSFAGAKVPRAPNFNTPDDDLQKLKPSWLSSLPLLNQTQIDEIDYLHRRRLETLRGVDDIVEDVVKALEKSEAIDNTYIIYSTDQGYHLGTHRHGAGKSTPYKEDTNIPLVVRGPGIKKGEISHIPSTVTDFAPTFLDIASLKRKAWPSFLDGTSMLPSWKNPTSKKLAKSKEAINVEYWGNGYTEIPTWTGGDYGEYFPGLYLKNDYKSMRIVSEKYAWLYSRWCTNDTELYNTKEDPSELVNLANSTETYIVRVKTRLNALLLVTKSCAESTCRDPWKVLQPPNKVRKGKNIRSLEDALNPDYDGFYASFPLVTIEECLGYQFVENEFPFYPQEAEKGLGLAHRRPTDNYKAPEPAPKVKLSGNTAPAGGWEQRHSTLERLLKDARELTDDELEGSADRPSPGEH</sequence>
<feature type="chain" id="PRO_5004938761" description="Sulfatase N-terminal domain-containing protein" evidence="6">
    <location>
        <begin position="21"/>
        <end position="631"/>
    </location>
</feature>
<accession>X0BP09</accession>
<dbReference type="PROSITE" id="PS00523">
    <property type="entry name" value="SULFATASE_1"/>
    <property type="match status" value="1"/>
</dbReference>
<evidence type="ECO:0000256" key="3">
    <source>
        <dbReference type="ARBA" id="ARBA00022801"/>
    </source>
</evidence>
<dbReference type="Proteomes" id="UP000030663">
    <property type="component" value="Unassembled WGS sequence"/>
</dbReference>
<comment type="similarity">
    <text evidence="1">Belongs to the sulfatase family.</text>
</comment>
<feature type="domain" description="Sulfatase N-terminal" evidence="7">
    <location>
        <begin position="25"/>
        <end position="364"/>
    </location>
</feature>
<reference evidence="8 9" key="1">
    <citation type="submission" date="2011-11" db="EMBL/GenBank/DDBJ databases">
        <title>The Genome Sequence of Fusarium oxysporum PHW815.</title>
        <authorList>
            <consortium name="The Broad Institute Genome Sequencing Platform"/>
            <person name="Ma L.-J."/>
            <person name="Gale L.R."/>
            <person name="Schwartz D.C."/>
            <person name="Zhou S."/>
            <person name="Corby-Kistler H."/>
            <person name="Young S.K."/>
            <person name="Zeng Q."/>
            <person name="Gargeya S."/>
            <person name="Fitzgerald M."/>
            <person name="Haas B."/>
            <person name="Abouelleil A."/>
            <person name="Alvarado L."/>
            <person name="Arachchi H.M."/>
            <person name="Berlin A."/>
            <person name="Brown A."/>
            <person name="Chapman S.B."/>
            <person name="Chen Z."/>
            <person name="Dunbar C."/>
            <person name="Freedman E."/>
            <person name="Gearin G."/>
            <person name="Goldberg J."/>
            <person name="Griggs A."/>
            <person name="Gujja S."/>
            <person name="Heiman D."/>
            <person name="Howarth C."/>
            <person name="Larson L."/>
            <person name="Lui A."/>
            <person name="MacDonald P.J.P."/>
            <person name="Montmayeur A."/>
            <person name="Murphy C."/>
            <person name="Neiman D."/>
            <person name="Pearson M."/>
            <person name="Priest M."/>
            <person name="Roberts A."/>
            <person name="Saif S."/>
            <person name="Shea T."/>
            <person name="Shenoy N."/>
            <person name="Sisk P."/>
            <person name="Stolte C."/>
            <person name="Sykes S."/>
            <person name="Wortman J."/>
            <person name="Nusbaum C."/>
            <person name="Birren B."/>
        </authorList>
    </citation>
    <scope>NUCLEOTIDE SEQUENCE [LARGE SCALE GENOMIC DNA]</scope>
    <source>
        <strain evidence="8 9">54005</strain>
    </source>
</reference>
<evidence type="ECO:0000256" key="6">
    <source>
        <dbReference type="SAM" id="SignalP"/>
    </source>
</evidence>
<evidence type="ECO:0000313" key="8">
    <source>
        <dbReference type="EMBL" id="EXK80643.1"/>
    </source>
</evidence>
<dbReference type="Gene3D" id="3.40.720.10">
    <property type="entry name" value="Alkaline Phosphatase, subunit A"/>
    <property type="match status" value="1"/>
</dbReference>
<dbReference type="GO" id="GO:0005539">
    <property type="term" value="F:glycosaminoglycan binding"/>
    <property type="evidence" value="ECO:0007669"/>
    <property type="project" value="TreeGrafter"/>
</dbReference>
<dbReference type="PROSITE" id="PS51257">
    <property type="entry name" value="PROKAR_LIPOPROTEIN"/>
    <property type="match status" value="1"/>
</dbReference>
<dbReference type="AlphaFoldDB" id="X0BP09"/>
<evidence type="ECO:0000256" key="1">
    <source>
        <dbReference type="ARBA" id="ARBA00008779"/>
    </source>
</evidence>
<dbReference type="GO" id="GO:0008449">
    <property type="term" value="F:N-acetylglucosamine-6-sulfatase activity"/>
    <property type="evidence" value="ECO:0007669"/>
    <property type="project" value="TreeGrafter"/>
</dbReference>
<evidence type="ECO:0000256" key="2">
    <source>
        <dbReference type="ARBA" id="ARBA00022729"/>
    </source>
</evidence>
<feature type="compositionally biased region" description="Basic and acidic residues" evidence="5">
    <location>
        <begin position="598"/>
        <end position="614"/>
    </location>
</feature>
<dbReference type="CDD" id="cd16147">
    <property type="entry name" value="G6S"/>
    <property type="match status" value="1"/>
</dbReference>
<dbReference type="InterPro" id="IPR017850">
    <property type="entry name" value="Alkaline_phosphatase_core_sf"/>
</dbReference>
<dbReference type="EMBL" id="JH658439">
    <property type="protein sequence ID" value="EXK80643.1"/>
    <property type="molecule type" value="Genomic_DNA"/>
</dbReference>
<dbReference type="PANTHER" id="PTHR43108">
    <property type="entry name" value="N-ACETYLGLUCOSAMINE-6-SULFATASE FAMILY MEMBER"/>
    <property type="match status" value="1"/>
</dbReference>
<dbReference type="SUPFAM" id="SSF53649">
    <property type="entry name" value="Alkaline phosphatase-like"/>
    <property type="match status" value="1"/>
</dbReference>